<reference evidence="5" key="4">
    <citation type="submission" date="2020-09" db="EMBL/GenBank/DDBJ databases">
        <authorList>
            <person name="Sun Q."/>
            <person name="Ohkuma M."/>
        </authorList>
    </citation>
    <scope>NUCLEOTIDE SEQUENCE</scope>
    <source>
        <strain evidence="5">JCM 31740</strain>
    </source>
</reference>
<accession>A0A348B0K2</accession>
<dbReference type="EMBL" id="BMQS01000001">
    <property type="protein sequence ID" value="GGT86480.1"/>
    <property type="molecule type" value="Genomic_DNA"/>
</dbReference>
<dbReference type="AlphaFoldDB" id="A0A348B0K2"/>
<evidence type="ECO:0000256" key="3">
    <source>
        <dbReference type="RuleBase" id="RU003707"/>
    </source>
</evidence>
<protein>
    <submittedName>
        <fullName evidence="4">Crotonase</fullName>
    </submittedName>
</protein>
<keyword evidence="6" id="KW-1185">Reference proteome</keyword>
<comment type="similarity">
    <text evidence="1 3">Belongs to the enoyl-CoA hydratase/isomerase family.</text>
</comment>
<dbReference type="InterPro" id="IPR018376">
    <property type="entry name" value="Enoyl-CoA_hyd/isom_CS"/>
</dbReference>
<dbReference type="Proteomes" id="UP000276741">
    <property type="component" value="Chromosome"/>
</dbReference>
<organism evidence="4 6">
    <name type="scientific">Sulfodiicoccus acidiphilus</name>
    <dbReference type="NCBI Taxonomy" id="1670455"/>
    <lineage>
        <taxon>Archaea</taxon>
        <taxon>Thermoproteota</taxon>
        <taxon>Thermoprotei</taxon>
        <taxon>Sulfolobales</taxon>
        <taxon>Sulfolobaceae</taxon>
        <taxon>Sulfodiicoccus</taxon>
    </lineage>
</organism>
<evidence type="ECO:0000313" key="4">
    <source>
        <dbReference type="EMBL" id="BBD71704.1"/>
    </source>
</evidence>
<dbReference type="InterPro" id="IPR014748">
    <property type="entry name" value="Enoyl-CoA_hydra_C"/>
</dbReference>
<evidence type="ECO:0000313" key="6">
    <source>
        <dbReference type="Proteomes" id="UP000276741"/>
    </source>
</evidence>
<dbReference type="Gene3D" id="1.10.12.10">
    <property type="entry name" value="Lyase 2-enoyl-coa Hydratase, Chain A, domain 2"/>
    <property type="match status" value="1"/>
</dbReference>
<dbReference type="SUPFAM" id="SSF52096">
    <property type="entry name" value="ClpP/crotonase"/>
    <property type="match status" value="1"/>
</dbReference>
<sequence length="257" mass="28141">METLRIERYGQVYVLLLNRPDKLNTINLLMLEELSKALQELSSLDELRVLVIRGNGRAFCAGADVSEFIKLTPSTALNFSRKGKEVLKYLAHFPRPTLAAINGYALGGGLELALNCDLRFASSAALLGLPEINLGIFPGFGGTVKLPKIIGKAKALEMMYTGDRISAEEALRVGLVNRVIPSEKFDEEVMTFANRLALKSPAILKLLKTAVISSLDSPEEVGSPIESLAWALTFTTDDQKEGIKAFLEKREPKFSGK</sequence>
<dbReference type="InterPro" id="IPR029045">
    <property type="entry name" value="ClpP/crotonase-like_dom_sf"/>
</dbReference>
<dbReference type="PROSITE" id="PS00166">
    <property type="entry name" value="ENOYL_COA_HYDRATASE"/>
    <property type="match status" value="1"/>
</dbReference>
<dbReference type="CDD" id="cd06558">
    <property type="entry name" value="crotonase-like"/>
    <property type="match status" value="1"/>
</dbReference>
<reference evidence="6" key="2">
    <citation type="submission" date="2018-04" db="EMBL/GenBank/DDBJ databases">
        <title>Complete genome sequence of Sulfodiicoccus acidiphilus strain HS-1.</title>
        <authorList>
            <person name="Sakai H.D."/>
            <person name="Kurosawa N."/>
        </authorList>
    </citation>
    <scope>NUCLEOTIDE SEQUENCE [LARGE SCALE GENOMIC DNA]</scope>
    <source>
        <strain evidence="6">HS-1</strain>
    </source>
</reference>
<evidence type="ECO:0000256" key="2">
    <source>
        <dbReference type="ARBA" id="ARBA00023239"/>
    </source>
</evidence>
<dbReference type="OrthoDB" id="27846at2157"/>
<dbReference type="RefSeq" id="WP_126449036.1">
    <property type="nucleotide sequence ID" value="NZ_AP018553.1"/>
</dbReference>
<dbReference type="Pfam" id="PF00378">
    <property type="entry name" value="ECH_1"/>
    <property type="match status" value="1"/>
</dbReference>
<dbReference type="GO" id="GO:0006635">
    <property type="term" value="P:fatty acid beta-oxidation"/>
    <property type="evidence" value="ECO:0007669"/>
    <property type="project" value="TreeGrafter"/>
</dbReference>
<evidence type="ECO:0000256" key="1">
    <source>
        <dbReference type="ARBA" id="ARBA00005254"/>
    </source>
</evidence>
<dbReference type="Proteomes" id="UP000616143">
    <property type="component" value="Unassembled WGS sequence"/>
</dbReference>
<dbReference type="PANTHER" id="PTHR11941">
    <property type="entry name" value="ENOYL-COA HYDRATASE-RELATED"/>
    <property type="match status" value="1"/>
</dbReference>
<dbReference type="GO" id="GO:0016836">
    <property type="term" value="F:hydro-lyase activity"/>
    <property type="evidence" value="ECO:0007669"/>
    <property type="project" value="UniProtKB-ARBA"/>
</dbReference>
<dbReference type="EMBL" id="AP018553">
    <property type="protein sequence ID" value="BBD71704.1"/>
    <property type="molecule type" value="Genomic_DNA"/>
</dbReference>
<dbReference type="InterPro" id="IPR001753">
    <property type="entry name" value="Enoyl-CoA_hydra/iso"/>
</dbReference>
<dbReference type="FunFam" id="3.90.226.10:FF:000009">
    <property type="entry name" value="Carnitinyl-CoA dehydratase"/>
    <property type="match status" value="1"/>
</dbReference>
<dbReference type="FunFam" id="1.10.12.10:FF:000001">
    <property type="entry name" value="Probable enoyl-CoA hydratase, mitochondrial"/>
    <property type="match status" value="1"/>
</dbReference>
<reference evidence="5" key="1">
    <citation type="journal article" date="2014" name="Int. J. Syst. Evol. Microbiol.">
        <title>Complete genome sequence of Corynebacterium casei LMG S-19264T (=DSM 44701T), isolated from a smear-ripened cheese.</title>
        <authorList>
            <consortium name="US DOE Joint Genome Institute (JGI-PGF)"/>
            <person name="Walter F."/>
            <person name="Albersmeier A."/>
            <person name="Kalinowski J."/>
            <person name="Ruckert C."/>
        </authorList>
    </citation>
    <scope>NUCLEOTIDE SEQUENCE</scope>
    <source>
        <strain evidence="5">JCM 31740</strain>
    </source>
</reference>
<dbReference type="KEGG" id="sacd:HS1genome_0093"/>
<gene>
    <name evidence="5" type="ORF">GCM10007116_00530</name>
    <name evidence="4" type="ORF">HS1genome_0093</name>
</gene>
<evidence type="ECO:0000313" key="5">
    <source>
        <dbReference type="EMBL" id="GGT86480.1"/>
    </source>
</evidence>
<dbReference type="GeneID" id="38665583"/>
<proteinExistence type="inferred from homology"/>
<name>A0A348B0K2_9CREN</name>
<reference evidence="4" key="3">
    <citation type="journal article" date="2019" name="BMC Res. Notes">
        <title>Complete genome sequence of the Sulfodiicoccus acidiphilus strain HS-1T, the first crenarchaeon that lacks polB3, isolated from an acidic hot spring in Ohwaku-dani, Hakone, Japan.</title>
        <authorList>
            <person name="Sakai H.D."/>
            <person name="Kurosawa N."/>
        </authorList>
    </citation>
    <scope>NUCLEOTIDE SEQUENCE</scope>
    <source>
        <strain evidence="4">HS-1</strain>
    </source>
</reference>
<keyword evidence="2" id="KW-0456">Lyase</keyword>
<dbReference type="PANTHER" id="PTHR11941:SF54">
    <property type="entry name" value="ENOYL-COA HYDRATASE, MITOCHONDRIAL"/>
    <property type="match status" value="1"/>
</dbReference>
<dbReference type="Gene3D" id="3.90.226.10">
    <property type="entry name" value="2-enoyl-CoA Hydratase, Chain A, domain 1"/>
    <property type="match status" value="1"/>
</dbReference>